<evidence type="ECO:0000313" key="1">
    <source>
        <dbReference type="EMBL" id="MEF3113611.1"/>
    </source>
</evidence>
<accession>A0ABU7WQ08</accession>
<protein>
    <submittedName>
        <fullName evidence="1">Uncharacterized protein</fullName>
    </submittedName>
</protein>
<comment type="caution">
    <text evidence="1">The sequence shown here is derived from an EMBL/GenBank/DDBJ whole genome shotgun (WGS) entry which is preliminary data.</text>
</comment>
<dbReference type="EMBL" id="JAVFKM010000004">
    <property type="protein sequence ID" value="MEF3113611.1"/>
    <property type="molecule type" value="Genomic_DNA"/>
</dbReference>
<keyword evidence="2" id="KW-1185">Reference proteome</keyword>
<dbReference type="Proteomes" id="UP001348265">
    <property type="component" value="Unassembled WGS sequence"/>
</dbReference>
<evidence type="ECO:0000313" key="2">
    <source>
        <dbReference type="Proteomes" id="UP001348265"/>
    </source>
</evidence>
<proteinExistence type="predicted"/>
<name>A0ABU7WQ08_9ACTN</name>
<gene>
    <name evidence="1" type="ORF">RB636_10430</name>
</gene>
<dbReference type="RefSeq" id="WP_032925714.1">
    <property type="nucleotide sequence ID" value="NZ_JAVFKM010000004.1"/>
</dbReference>
<organism evidence="1 2">
    <name type="scientific">Streptomyces chrestomyceticus</name>
    <dbReference type="NCBI Taxonomy" id="68185"/>
    <lineage>
        <taxon>Bacteria</taxon>
        <taxon>Bacillati</taxon>
        <taxon>Actinomycetota</taxon>
        <taxon>Actinomycetes</taxon>
        <taxon>Kitasatosporales</taxon>
        <taxon>Streptomycetaceae</taxon>
        <taxon>Streptomyces</taxon>
    </lineage>
</organism>
<sequence>MEESWTADEYGASHEGTVKVLLDDGSTAEPVYFDVGSGGYVPSSSHWSIYDGRSARTPRASAFRAACACGWVGTSHVLDWGKVGDQPFHTAAAADADRCMTDWDRHIMEVGESTVPVPERIAELLETLEAEVERYTEESPVGAVKVARRMEISAANLGYWAARKARGAMSPEEVATALGLSTRQAASLLARFGRWSPYA</sequence>
<reference evidence="1 2" key="1">
    <citation type="submission" date="2023-08" db="EMBL/GenBank/DDBJ databases">
        <authorList>
            <person name="Sharma P."/>
            <person name="Verma V."/>
            <person name="Mohan M.K."/>
            <person name="Dubey A.K."/>
        </authorList>
    </citation>
    <scope>NUCLEOTIDE SEQUENCE [LARGE SCALE GENOMIC DNA]</scope>
    <source>
        <strain evidence="1 2">ADP4</strain>
    </source>
</reference>